<evidence type="ECO:0000256" key="3">
    <source>
        <dbReference type="ARBA" id="ARBA00022729"/>
    </source>
</evidence>
<dbReference type="PANTHER" id="PTHR37423">
    <property type="entry name" value="SOLUBLE LYTIC MUREIN TRANSGLYCOSYLASE-RELATED"/>
    <property type="match status" value="1"/>
</dbReference>
<dbReference type="CDD" id="cd13401">
    <property type="entry name" value="Slt70-like"/>
    <property type="match status" value="1"/>
</dbReference>
<proteinExistence type="inferred from homology"/>
<evidence type="ECO:0000256" key="2">
    <source>
        <dbReference type="ARBA" id="ARBA00009387"/>
    </source>
</evidence>
<dbReference type="RefSeq" id="WP_261520721.1">
    <property type="nucleotide sequence ID" value="NZ_JAODNW010000014.1"/>
</dbReference>
<comment type="similarity">
    <text evidence="1">Belongs to the transglycosylase Slt family.</text>
</comment>
<accession>A0ABV6D4L5</accession>
<gene>
    <name evidence="6" type="ORF">ACFFJ2_04090</name>
</gene>
<evidence type="ECO:0000313" key="6">
    <source>
        <dbReference type="EMBL" id="MFC0207578.1"/>
    </source>
</evidence>
<feature type="domain" description="Transglycosylase SLT" evidence="5">
    <location>
        <begin position="533"/>
        <end position="635"/>
    </location>
</feature>
<dbReference type="Gene3D" id="1.10.530.10">
    <property type="match status" value="1"/>
</dbReference>
<keyword evidence="3 4" id="KW-0732">Signal</keyword>
<dbReference type="InterPro" id="IPR023346">
    <property type="entry name" value="Lysozyme-like_dom_sf"/>
</dbReference>
<evidence type="ECO:0000259" key="5">
    <source>
        <dbReference type="Pfam" id="PF01464"/>
    </source>
</evidence>
<reference evidence="6 7" key="1">
    <citation type="submission" date="2024-09" db="EMBL/GenBank/DDBJ databases">
        <authorList>
            <person name="Sun Q."/>
            <person name="Mori K."/>
        </authorList>
    </citation>
    <scope>NUCLEOTIDE SEQUENCE [LARGE SCALE GENOMIC DNA]</scope>
    <source>
        <strain evidence="6 7">CCM 8543</strain>
    </source>
</reference>
<dbReference type="PANTHER" id="PTHR37423:SF2">
    <property type="entry name" value="MEMBRANE-BOUND LYTIC MUREIN TRANSGLYCOSYLASE C"/>
    <property type="match status" value="1"/>
</dbReference>
<dbReference type="Proteomes" id="UP001589755">
    <property type="component" value="Unassembled WGS sequence"/>
</dbReference>
<dbReference type="Gene3D" id="1.25.20.10">
    <property type="entry name" value="Bacterial muramidases"/>
    <property type="match status" value="1"/>
</dbReference>
<feature type="chain" id="PRO_5045808701" evidence="4">
    <location>
        <begin position="31"/>
        <end position="688"/>
    </location>
</feature>
<evidence type="ECO:0000256" key="4">
    <source>
        <dbReference type="SAM" id="SignalP"/>
    </source>
</evidence>
<dbReference type="InterPro" id="IPR000189">
    <property type="entry name" value="Transglyc_AS"/>
</dbReference>
<dbReference type="SUPFAM" id="SSF48435">
    <property type="entry name" value="Bacterial muramidases"/>
    <property type="match status" value="1"/>
</dbReference>
<organism evidence="6 7">
    <name type="scientific">Chelativorans intermedius</name>
    <dbReference type="NCBI Taxonomy" id="515947"/>
    <lineage>
        <taxon>Bacteria</taxon>
        <taxon>Pseudomonadati</taxon>
        <taxon>Pseudomonadota</taxon>
        <taxon>Alphaproteobacteria</taxon>
        <taxon>Hyphomicrobiales</taxon>
        <taxon>Phyllobacteriaceae</taxon>
        <taxon>Chelativorans</taxon>
    </lineage>
</organism>
<comment type="similarity">
    <text evidence="2">Belongs to the virb1 family.</text>
</comment>
<name>A0ABV6D4L5_9HYPH</name>
<dbReference type="PROSITE" id="PS00922">
    <property type="entry name" value="TRANSGLYCOSYLASE"/>
    <property type="match status" value="1"/>
</dbReference>
<dbReference type="Pfam" id="PF01464">
    <property type="entry name" value="SLT"/>
    <property type="match status" value="1"/>
</dbReference>
<evidence type="ECO:0000313" key="7">
    <source>
        <dbReference type="Proteomes" id="UP001589755"/>
    </source>
</evidence>
<feature type="signal peptide" evidence="4">
    <location>
        <begin position="1"/>
        <end position="30"/>
    </location>
</feature>
<comment type="caution">
    <text evidence="6">The sequence shown here is derived from an EMBL/GenBank/DDBJ whole genome shotgun (WGS) entry which is preliminary data.</text>
</comment>
<evidence type="ECO:0000256" key="1">
    <source>
        <dbReference type="ARBA" id="ARBA00007734"/>
    </source>
</evidence>
<keyword evidence="7" id="KW-1185">Reference proteome</keyword>
<dbReference type="EMBL" id="JBHLXD010000005">
    <property type="protein sequence ID" value="MFC0207578.1"/>
    <property type="molecule type" value="Genomic_DNA"/>
</dbReference>
<dbReference type="InterPro" id="IPR008258">
    <property type="entry name" value="Transglycosylase_SLT_dom_1"/>
</dbReference>
<protein>
    <submittedName>
        <fullName evidence="6">Transglycosylase SLT domain-containing protein</fullName>
    </submittedName>
</protein>
<sequence length="688" mass="73633">MKAVRIAAAAMGRTGLAALMLGVAAAAASAQGVELPQNPPLPYAPPQRAGTIPPFAPEMLRSKGRLAVLQEGLSALSRGDLAGARGVRAALKRGSVERDILGWAIALSGHAGVGSEEIAQIARTLAGWPGMARLALQRERALARENPPAEALADAFAGRQPVTFEATVALARAHLALGDREAARAVLSPFWREKTLNARQELAIVAEFGDLIPAADHRYRMERMLYEERVRSAERMAGLVGGQALVRAWAAVIRNRPEAGALLEAVPESERSTGYLFAKVRQLRRSGQFLEAAEAMLSAPVEPDALIDPDAWWFERRVLSRELLDIGEARMAYRVAAAHAGGSPASQADAAFHAGWYALRSLGDANAAAHHFSRIAQIAEGPISRARAFYWLGRAVEADGPGKADAYYRKAAVHGTTFYGQLAAARLGLSSLDTSRPQPSEEERRRFGARKAVQAIGKLEAIGENRLAALLYRDLAQALPSAGELALLAGMAEARGDHHLALRIAKTASARGLETGMLTHPLGAIPESAVLSGSGEALAYAIARQESEFNAGAVSGAGARGLLQLMPATARAMAAKTGLAYAPPRLTADAGYNATLGAAYLGEQLDRFDGSYILTFVGYNAGPRRAEAWIARYGDPRGRPVEEVVDWIERIPFTETRNYVQRVMESYQVYKAQLGAPFDIEHDLVMGR</sequence>
<dbReference type="InterPro" id="IPR008939">
    <property type="entry name" value="Lytic_TGlycosylase_superhlx_U"/>
</dbReference>
<dbReference type="SUPFAM" id="SSF53955">
    <property type="entry name" value="Lysozyme-like"/>
    <property type="match status" value="1"/>
</dbReference>